<gene>
    <name evidence="1" type="ORF">GO620_004930</name>
</gene>
<keyword evidence="2" id="KW-1185">Reference proteome</keyword>
<dbReference type="PROSITE" id="PS51257">
    <property type="entry name" value="PROKAR_LIPOPROTEIN"/>
    <property type="match status" value="1"/>
</dbReference>
<proteinExistence type="predicted"/>
<dbReference type="KEGG" id="mgik:GO620_004930"/>
<dbReference type="AlphaFoldDB" id="A0A6I4I2E3"/>
<sequence>MQHRLKFLATLLTTLFFLACNSAADRKAEEKKIMDSIMTKHEKVMGDEEKLMENKMVIDSLIKTAKFDAADSAVKKTELRAQSKKLTDADEAMDNWMHGFDPNNAKHQGDAKLKYLQEQSQLMNKIDAQITEAVKSSTQFLAKPKK</sequence>
<dbReference type="EMBL" id="CP066775">
    <property type="protein sequence ID" value="QQL50805.1"/>
    <property type="molecule type" value="Genomic_DNA"/>
</dbReference>
<name>A0A6I4I2E3_9SPHI</name>
<reference evidence="1 2" key="1">
    <citation type="submission" date="2020-12" db="EMBL/GenBank/DDBJ databases">
        <title>HMF7856_wgs.fasta genome submission.</title>
        <authorList>
            <person name="Kang H."/>
            <person name="Kim H."/>
            <person name="Joh K."/>
        </authorList>
    </citation>
    <scope>NUCLEOTIDE SEQUENCE [LARGE SCALE GENOMIC DNA]</scope>
    <source>
        <strain evidence="1 2">HMF7856</strain>
    </source>
</reference>
<dbReference type="RefSeq" id="WP_157526694.1">
    <property type="nucleotide sequence ID" value="NZ_CP066775.1"/>
</dbReference>
<evidence type="ECO:0000313" key="1">
    <source>
        <dbReference type="EMBL" id="QQL50805.1"/>
    </source>
</evidence>
<protein>
    <recommendedName>
        <fullName evidence="3">Viral A-type inclusion protein</fullName>
    </recommendedName>
</protein>
<accession>A0A6I4I2E3</accession>
<organism evidence="1 2">
    <name type="scientific">Mucilaginibacter ginkgonis</name>
    <dbReference type="NCBI Taxonomy" id="2682091"/>
    <lineage>
        <taxon>Bacteria</taxon>
        <taxon>Pseudomonadati</taxon>
        <taxon>Bacteroidota</taxon>
        <taxon>Sphingobacteriia</taxon>
        <taxon>Sphingobacteriales</taxon>
        <taxon>Sphingobacteriaceae</taxon>
        <taxon>Mucilaginibacter</taxon>
    </lineage>
</organism>
<evidence type="ECO:0000313" key="2">
    <source>
        <dbReference type="Proteomes" id="UP000429232"/>
    </source>
</evidence>
<evidence type="ECO:0008006" key="3">
    <source>
        <dbReference type="Google" id="ProtNLM"/>
    </source>
</evidence>
<dbReference type="Proteomes" id="UP000429232">
    <property type="component" value="Chromosome"/>
</dbReference>